<proteinExistence type="predicted"/>
<organism evidence="1 2">
    <name type="scientific">Paenibacillus terrae (strain HPL-003)</name>
    <dbReference type="NCBI Taxonomy" id="985665"/>
    <lineage>
        <taxon>Bacteria</taxon>
        <taxon>Bacillati</taxon>
        <taxon>Bacillota</taxon>
        <taxon>Bacilli</taxon>
        <taxon>Bacillales</taxon>
        <taxon>Paenibacillaceae</taxon>
        <taxon>Paenibacillus</taxon>
    </lineage>
</organism>
<gene>
    <name evidence="1" type="ordered locus">HPL003_20325</name>
</gene>
<reference evidence="1 2" key="3">
    <citation type="journal article" date="2012" name="J. Bacteriol.">
        <title>Genome Sequence of Paenibacillus terrae HPL-003, a Xylanase-Producing Bacterium Isolated from Soil Found in Forest Residue.</title>
        <authorList>
            <person name="Shin S.H."/>
            <person name="Kim S."/>
            <person name="Kim J.Y."/>
            <person name="Song H.Y."/>
            <person name="Cho S.J."/>
            <person name="Kim D.R."/>
            <person name="Lee K.I."/>
            <person name="Lim H.K."/>
            <person name="Park N.J."/>
            <person name="Hwang I.T."/>
            <person name="Yang K.S."/>
        </authorList>
    </citation>
    <scope>NUCLEOTIDE SEQUENCE [LARGE SCALE GENOMIC DNA]</scope>
    <source>
        <strain evidence="1 2">HPL-003</strain>
    </source>
</reference>
<dbReference type="HOGENOM" id="CLU_3390583_0_0_9"/>
<dbReference type="KEGG" id="pta:HPL003_20325"/>
<evidence type="ECO:0000313" key="1">
    <source>
        <dbReference type="EMBL" id="AET60803.1"/>
    </source>
</evidence>
<dbReference type="AlphaFoldDB" id="G7VRZ6"/>
<protein>
    <submittedName>
        <fullName evidence="1">Uncharacterized protein</fullName>
    </submittedName>
</protein>
<dbReference type="STRING" id="985665.HPL003_20325"/>
<evidence type="ECO:0000313" key="2">
    <source>
        <dbReference type="Proteomes" id="UP000005876"/>
    </source>
</evidence>
<reference evidence="2" key="1">
    <citation type="submission" date="2011-11" db="EMBL/GenBank/DDBJ databases">
        <title>Complete sequence of Paenibacillus terrae HPL-003.</title>
        <authorList>
            <person name="Shin S.H."/>
            <person name="Kim S."/>
            <person name="Kim J.Y."/>
        </authorList>
    </citation>
    <scope>NUCLEOTIDE SEQUENCE [LARGE SCALE GENOMIC DNA]</scope>
    <source>
        <strain evidence="2">HPL-003</strain>
    </source>
</reference>
<reference key="2">
    <citation type="submission" date="2011-11" db="EMBL/GenBank/DDBJ databases">
        <authorList>
            <person name="Shin S.H."/>
            <person name="Kim S."/>
            <person name="Kim J.Y."/>
        </authorList>
    </citation>
    <scope>NUCLEOTIDE SEQUENCE</scope>
    <source>
        <strain>HPL-003</strain>
    </source>
</reference>
<dbReference type="EMBL" id="CP003107">
    <property type="protein sequence ID" value="AET60803.1"/>
    <property type="molecule type" value="Genomic_DNA"/>
</dbReference>
<dbReference type="Proteomes" id="UP000005876">
    <property type="component" value="Chromosome"/>
</dbReference>
<name>G7VRZ6_PAETH</name>
<accession>G7VRZ6</accession>
<sequence length="32" mass="3764">MLKRCKKYTYLFPVNRKHLESGGHKAMGLKLD</sequence>